<dbReference type="Proteomes" id="UP000487882">
    <property type="component" value="Unassembled WGS sequence"/>
</dbReference>
<organism evidence="2 3">
    <name type="scientific">Bifidobacterium canis</name>
    <dbReference type="NCBI Taxonomy" id="2610880"/>
    <lineage>
        <taxon>Bacteria</taxon>
        <taxon>Bacillati</taxon>
        <taxon>Actinomycetota</taxon>
        <taxon>Actinomycetes</taxon>
        <taxon>Bifidobacteriales</taxon>
        <taxon>Bifidobacteriaceae</taxon>
        <taxon>Bifidobacterium</taxon>
    </lineage>
</organism>
<name>A0A7K1J2W3_9BIFI</name>
<dbReference type="InterPro" id="IPR016181">
    <property type="entry name" value="Acyl_CoA_acyltransferase"/>
</dbReference>
<keyword evidence="3" id="KW-1185">Reference proteome</keyword>
<evidence type="ECO:0000259" key="1">
    <source>
        <dbReference type="PROSITE" id="PS51186"/>
    </source>
</evidence>
<evidence type="ECO:0000313" key="2">
    <source>
        <dbReference type="EMBL" id="MUH58986.1"/>
    </source>
</evidence>
<proteinExistence type="predicted"/>
<dbReference type="InterPro" id="IPR051531">
    <property type="entry name" value="N-acetyltransferase"/>
</dbReference>
<dbReference type="Pfam" id="PF13302">
    <property type="entry name" value="Acetyltransf_3"/>
    <property type="match status" value="1"/>
</dbReference>
<dbReference type="EMBL" id="WNLP01000001">
    <property type="protein sequence ID" value="MUH58986.1"/>
    <property type="molecule type" value="Genomic_DNA"/>
</dbReference>
<dbReference type="CDD" id="cd04301">
    <property type="entry name" value="NAT_SF"/>
    <property type="match status" value="1"/>
</dbReference>
<sequence>MEDLSYRLATAQDVAVITNIYNKAVMRGGSTADTAPVTYESRAQWLAGHTDPYAVFILEHTDDTGAMTPVGFSALSVFYDRPGYDGVCDLAYYLDPDWQGRGIGTFALRTLLEECRARSMRKACAIIFAENTASNALVRKAGFQKFGEMPEAAYDAKGILHDMSYWYIDL</sequence>
<keyword evidence="2" id="KW-0808">Transferase</keyword>
<dbReference type="InterPro" id="IPR000182">
    <property type="entry name" value="GNAT_dom"/>
</dbReference>
<accession>A0A7K1J2W3</accession>
<feature type="domain" description="N-acetyltransferase" evidence="1">
    <location>
        <begin position="4"/>
        <end position="170"/>
    </location>
</feature>
<dbReference type="PANTHER" id="PTHR43792:SF16">
    <property type="entry name" value="N-ACETYLTRANSFERASE DOMAIN-CONTAINING PROTEIN"/>
    <property type="match status" value="1"/>
</dbReference>
<dbReference type="AlphaFoldDB" id="A0A7K1J2W3"/>
<gene>
    <name evidence="2" type="ORF">GSD1FS_0286</name>
</gene>
<comment type="caution">
    <text evidence="2">The sequence shown here is derived from an EMBL/GenBank/DDBJ whole genome shotgun (WGS) entry which is preliminary data.</text>
</comment>
<evidence type="ECO:0000313" key="3">
    <source>
        <dbReference type="Proteomes" id="UP000487882"/>
    </source>
</evidence>
<dbReference type="Gene3D" id="3.40.630.30">
    <property type="match status" value="1"/>
</dbReference>
<dbReference type="PROSITE" id="PS51186">
    <property type="entry name" value="GNAT"/>
    <property type="match status" value="1"/>
</dbReference>
<dbReference type="RefSeq" id="WP_155588040.1">
    <property type="nucleotide sequence ID" value="NZ_WNLP01000001.1"/>
</dbReference>
<dbReference type="PANTHER" id="PTHR43792">
    <property type="entry name" value="GNAT FAMILY, PUTATIVE (AFU_ORTHOLOGUE AFUA_3G00765)-RELATED-RELATED"/>
    <property type="match status" value="1"/>
</dbReference>
<reference evidence="2 3" key="1">
    <citation type="submission" date="2019-09" db="EMBL/GenBank/DDBJ databases">
        <title>Bifidobacterium canis sp. nov., isolated from the digestive tract of German Shepherd dog puppy.</title>
        <authorList>
            <person name="Bunesova V."/>
        </authorList>
    </citation>
    <scope>NUCLEOTIDE SEQUENCE [LARGE SCALE GENOMIC DNA]</scope>
    <source>
        <strain evidence="2 3">GSD1FS</strain>
    </source>
</reference>
<dbReference type="SUPFAM" id="SSF55729">
    <property type="entry name" value="Acyl-CoA N-acyltransferases (Nat)"/>
    <property type="match status" value="1"/>
</dbReference>
<dbReference type="GO" id="GO:0016747">
    <property type="term" value="F:acyltransferase activity, transferring groups other than amino-acyl groups"/>
    <property type="evidence" value="ECO:0007669"/>
    <property type="project" value="InterPro"/>
</dbReference>
<protein>
    <submittedName>
        <fullName evidence="2">GNAT family acetyltransferase</fullName>
    </submittedName>
</protein>